<evidence type="ECO:0000256" key="3">
    <source>
        <dbReference type="ARBA" id="ARBA00022801"/>
    </source>
</evidence>
<evidence type="ECO:0000259" key="7">
    <source>
        <dbReference type="Pfam" id="PF20811"/>
    </source>
</evidence>
<dbReference type="eggNOG" id="KOG2064">
    <property type="taxonomic scope" value="Eukaryota"/>
</dbReference>
<evidence type="ECO:0000313" key="8">
    <source>
        <dbReference type="EnsemblMetazoa" id="tetur02g09450.1"/>
    </source>
</evidence>
<dbReference type="GO" id="GO:0005634">
    <property type="term" value="C:nucleus"/>
    <property type="evidence" value="ECO:0007669"/>
    <property type="project" value="TreeGrafter"/>
</dbReference>
<dbReference type="STRING" id="32264.T1JWT6"/>
<dbReference type="KEGG" id="tut:107371355"/>
<dbReference type="AlphaFoldDB" id="T1JWT6"/>
<dbReference type="OrthoDB" id="1937899at2759"/>
<proteinExistence type="inferred from homology"/>
<evidence type="ECO:0000256" key="4">
    <source>
        <dbReference type="PIRSR" id="PIRSR607724-1"/>
    </source>
</evidence>
<evidence type="ECO:0000256" key="1">
    <source>
        <dbReference type="ARBA" id="ARBA00009545"/>
    </source>
</evidence>
<feature type="active site" evidence="4">
    <location>
        <position position="324"/>
    </location>
</feature>
<dbReference type="PANTHER" id="PTHR12837:SF15">
    <property type="entry name" value="POLY(ADP-RIBOSE) GLYCOHYDROLASE"/>
    <property type="match status" value="1"/>
</dbReference>
<feature type="binding site" evidence="5">
    <location>
        <position position="363"/>
    </location>
    <ligand>
        <name>substrate</name>
    </ligand>
</feature>
<dbReference type="GO" id="GO:0004649">
    <property type="term" value="F:poly(ADP-ribose) glycohydrolase activity"/>
    <property type="evidence" value="ECO:0007669"/>
    <property type="project" value="UniProtKB-EC"/>
</dbReference>
<dbReference type="HOGENOM" id="CLU_013388_0_1_1"/>
<evidence type="ECO:0000313" key="9">
    <source>
        <dbReference type="Proteomes" id="UP000015104"/>
    </source>
</evidence>
<dbReference type="GO" id="GO:0005975">
    <property type="term" value="P:carbohydrate metabolic process"/>
    <property type="evidence" value="ECO:0007669"/>
    <property type="project" value="InterPro"/>
</dbReference>
<feature type="active site" evidence="4">
    <location>
        <position position="323"/>
    </location>
</feature>
<dbReference type="GO" id="GO:0009225">
    <property type="term" value="P:nucleotide-sugar metabolic process"/>
    <property type="evidence" value="ECO:0007669"/>
    <property type="project" value="TreeGrafter"/>
</dbReference>
<dbReference type="EMBL" id="CAEY01000815">
    <property type="status" value="NOT_ANNOTATED_CDS"/>
    <property type="molecule type" value="Genomic_DNA"/>
</dbReference>
<reference evidence="8" key="2">
    <citation type="submission" date="2015-06" db="UniProtKB">
        <authorList>
            <consortium name="EnsemblMetazoa"/>
        </authorList>
    </citation>
    <scope>IDENTIFICATION</scope>
</reference>
<accession>T1JWT6</accession>
<gene>
    <name evidence="8" type="primary">107371355</name>
</gene>
<dbReference type="GO" id="GO:1990966">
    <property type="term" value="P:ATP generation from poly-ADP-D-ribose"/>
    <property type="evidence" value="ECO:0007669"/>
    <property type="project" value="TreeGrafter"/>
</dbReference>
<feature type="active site" evidence="4">
    <location>
        <position position="305"/>
    </location>
</feature>
<dbReference type="Pfam" id="PF05028">
    <property type="entry name" value="PARG_cat_C"/>
    <property type="match status" value="1"/>
</dbReference>
<dbReference type="GO" id="GO:0005737">
    <property type="term" value="C:cytoplasm"/>
    <property type="evidence" value="ECO:0007669"/>
    <property type="project" value="TreeGrafter"/>
</dbReference>
<dbReference type="GO" id="GO:0006282">
    <property type="term" value="P:regulation of DNA repair"/>
    <property type="evidence" value="ECO:0007669"/>
    <property type="project" value="InterPro"/>
</dbReference>
<evidence type="ECO:0000259" key="6">
    <source>
        <dbReference type="Pfam" id="PF05028"/>
    </source>
</evidence>
<dbReference type="InterPro" id="IPR007724">
    <property type="entry name" value="Poly_GlycHdrlase"/>
</dbReference>
<dbReference type="EnsemblMetazoa" id="tetur02g09450.1">
    <property type="protein sequence ID" value="tetur02g09450.1"/>
    <property type="gene ID" value="tetur02g09450"/>
</dbReference>
<dbReference type="InterPro" id="IPR048362">
    <property type="entry name" value="PARG_helical"/>
</dbReference>
<name>T1JWT6_TETUR</name>
<sequence length="532" mass="60701">MSVCSAQSDCGFNREPDCCASLGELRPSSDKTIFYQIPLPDDGPPKPYPVRFVYNWSPTASAWVLSSTYPAFSTPSNSSTKEYVKMPFSVDNQSKQGIIESSQWTKIVKVLTSSKIKTSTELVAVIKDYNPSMARMSFNVLRTLIDDCYSEVEKDLFFTSTLPKMIALTLELPKFIRQPIPILKQRTNHSLFFSQQQIASLLCNGFFCTFPEHRQAKLQDFSFAKLFSHPNDERFTRKLEKLKCIINYFQRVVSDPPKGVVSFERRYLADNEITNWSSSNYNLKRICVCPKGAIETHGFGMLQADFANKYVGGGVLRSGLVQEEIRFVINPELMASMLFTEVLLENEALLITGTEQFNKYSGYGDTFLYDGNYYDPTPTDEWGRRYTKIVAMDASYFPADKVRNQYRKGCIDRELIKAYVAFMERRKLDPKNRCAVATGNWGCGVYRGDPQLKSLIQLIAASLNEKDLVYFTFGDFNLSTNMNKIVTSLAEKNVSAGQLYQFLLDYGSYVSSLDHDQEMEPLFDYIERKFLS</sequence>
<dbReference type="Pfam" id="PF20811">
    <property type="entry name" value="PARG_cat_N"/>
    <property type="match status" value="1"/>
</dbReference>
<evidence type="ECO:0000256" key="5">
    <source>
        <dbReference type="PIRSR" id="PIRSR607724-2"/>
    </source>
</evidence>
<organism evidence="8 9">
    <name type="scientific">Tetranychus urticae</name>
    <name type="common">Two-spotted spider mite</name>
    <dbReference type="NCBI Taxonomy" id="32264"/>
    <lineage>
        <taxon>Eukaryota</taxon>
        <taxon>Metazoa</taxon>
        <taxon>Ecdysozoa</taxon>
        <taxon>Arthropoda</taxon>
        <taxon>Chelicerata</taxon>
        <taxon>Arachnida</taxon>
        <taxon>Acari</taxon>
        <taxon>Acariformes</taxon>
        <taxon>Trombidiformes</taxon>
        <taxon>Prostigmata</taxon>
        <taxon>Eleutherengona</taxon>
        <taxon>Raphignathae</taxon>
        <taxon>Tetranychoidea</taxon>
        <taxon>Tetranychidae</taxon>
        <taxon>Tetranychus</taxon>
    </lineage>
</organism>
<reference evidence="9" key="1">
    <citation type="submission" date="2011-08" db="EMBL/GenBank/DDBJ databases">
        <authorList>
            <person name="Rombauts S."/>
        </authorList>
    </citation>
    <scope>NUCLEOTIDE SEQUENCE</scope>
    <source>
        <strain evidence="9">London</strain>
    </source>
</reference>
<feature type="domain" description="PARG catalytic Macro" evidence="6">
    <location>
        <begin position="274"/>
        <end position="478"/>
    </location>
</feature>
<keyword evidence="3" id="KW-0378">Hydrolase</keyword>
<feature type="domain" description="PARG helical" evidence="7">
    <location>
        <begin position="150"/>
        <end position="265"/>
    </location>
</feature>
<keyword evidence="9" id="KW-1185">Reference proteome</keyword>
<dbReference type="PANTHER" id="PTHR12837">
    <property type="entry name" value="POLY ADP-RIBOSE GLYCOHYDROLASE"/>
    <property type="match status" value="1"/>
</dbReference>
<feature type="binding site" evidence="5">
    <location>
        <position position="308"/>
    </location>
    <ligand>
        <name>substrate</name>
    </ligand>
</feature>
<comment type="similarity">
    <text evidence="1">Belongs to the poly(ADP-ribose) glycohydrolase family.</text>
</comment>
<protein>
    <recommendedName>
        <fullName evidence="2">poly(ADP-ribose) glycohydrolase</fullName>
        <ecNumber evidence="2">3.2.1.143</ecNumber>
    </recommendedName>
</protein>
<dbReference type="OMA" id="LHGWTVG"/>
<dbReference type="EC" id="3.2.1.143" evidence="2"/>
<dbReference type="Proteomes" id="UP000015104">
    <property type="component" value="Unassembled WGS sequence"/>
</dbReference>
<dbReference type="InterPro" id="IPR046372">
    <property type="entry name" value="PARG_cat_C"/>
</dbReference>
<evidence type="ECO:0000256" key="2">
    <source>
        <dbReference type="ARBA" id="ARBA00012255"/>
    </source>
</evidence>
<feature type="binding site" evidence="5">
    <location>
        <position position="322"/>
    </location>
    <ligand>
        <name>substrate</name>
    </ligand>
</feature>